<keyword evidence="3" id="KW-1185">Reference proteome</keyword>
<name>A0ABT7S572_9CELL</name>
<evidence type="ECO:0000313" key="2">
    <source>
        <dbReference type="EMBL" id="MDM7830768.1"/>
    </source>
</evidence>
<dbReference type="Pfam" id="PF18731">
    <property type="entry name" value="HEPN_Swt1"/>
    <property type="match status" value="1"/>
</dbReference>
<dbReference type="Proteomes" id="UP001321453">
    <property type="component" value="Unassembled WGS sequence"/>
</dbReference>
<reference evidence="2 3" key="1">
    <citation type="submission" date="2023-06" db="EMBL/GenBank/DDBJ databases">
        <title>Cellulomonas sp. MW9 Whole genome sequence.</title>
        <authorList>
            <person name="Park S."/>
        </authorList>
    </citation>
    <scope>NUCLEOTIDE SEQUENCE [LARGE SCALE GENOMIC DNA]</scope>
    <source>
        <strain evidence="2 3">MW9</strain>
    </source>
</reference>
<accession>A0ABT7S572</accession>
<evidence type="ECO:0000313" key="3">
    <source>
        <dbReference type="Proteomes" id="UP001321453"/>
    </source>
</evidence>
<dbReference type="EMBL" id="JAUCGR010000001">
    <property type="protein sequence ID" value="MDM7830768.1"/>
    <property type="molecule type" value="Genomic_DNA"/>
</dbReference>
<sequence length="195" mass="22089">MARDDGLKIFLMTAQLMEEDLDTVEQDLALDLGRARNASTGEAGDYYPQIEHAFRAEAKEMAPHYEVFYSLERTIRALVADSLEAADGAGWWNDPSRVSPRIKDDCEARLKKEEDTGVTLRSEDPLDFSTFGELGQIITSNWDVFGALFKSEKAVTRIMANLNTLRGPIAHCTLLAEDEVVRLRLSVRDWFRQME</sequence>
<comment type="caution">
    <text evidence="2">The sequence shown here is derived from an EMBL/GenBank/DDBJ whole genome shotgun (WGS) entry which is preliminary data.</text>
</comment>
<gene>
    <name evidence="2" type="ORF">QRT05_05445</name>
</gene>
<dbReference type="InterPro" id="IPR041650">
    <property type="entry name" value="HEPN_Swt1"/>
</dbReference>
<evidence type="ECO:0000259" key="1">
    <source>
        <dbReference type="Pfam" id="PF18731"/>
    </source>
</evidence>
<protein>
    <submittedName>
        <fullName evidence="2">Swt1 family HEPN domain-containing protein</fullName>
    </submittedName>
</protein>
<dbReference type="RefSeq" id="WP_289445928.1">
    <property type="nucleotide sequence ID" value="NZ_JAUCGR010000001.1"/>
</dbReference>
<feature type="domain" description="Swt1-like HEPN" evidence="1">
    <location>
        <begin position="67"/>
        <end position="194"/>
    </location>
</feature>
<organism evidence="2 3">
    <name type="scientific">Cellulomonas edaphi</name>
    <dbReference type="NCBI Taxonomy" id="3053468"/>
    <lineage>
        <taxon>Bacteria</taxon>
        <taxon>Bacillati</taxon>
        <taxon>Actinomycetota</taxon>
        <taxon>Actinomycetes</taxon>
        <taxon>Micrococcales</taxon>
        <taxon>Cellulomonadaceae</taxon>
        <taxon>Cellulomonas</taxon>
    </lineage>
</organism>
<proteinExistence type="predicted"/>